<dbReference type="GO" id="GO:0003743">
    <property type="term" value="F:translation initiation factor activity"/>
    <property type="evidence" value="ECO:0007669"/>
    <property type="project" value="UniProtKB-KW"/>
</dbReference>
<dbReference type="PROSITE" id="PS50126">
    <property type="entry name" value="S1"/>
    <property type="match status" value="1"/>
</dbReference>
<dbReference type="InterPro" id="IPR011488">
    <property type="entry name" value="TIF_2_asu"/>
</dbReference>
<dbReference type="InterPro" id="IPR018108">
    <property type="entry name" value="MCP_transmembrane"/>
</dbReference>
<dbReference type="NCBIfam" id="TIGR02227">
    <property type="entry name" value="sigpep_I_bact"/>
    <property type="match status" value="1"/>
</dbReference>
<dbReference type="Gene3D" id="1.50.40.10">
    <property type="entry name" value="Mitochondrial carrier domain"/>
    <property type="match status" value="1"/>
</dbReference>
<sequence>MSLSNCRFYEEKYPEIDSFVMVNVKQIADMGAYVKLLEYDNIDGMILLSELSRRRIRSIQKLIRVGRNEVVVVLRVDKEKGYIDLSKRRVSPEDIIRCEERYNKSKIVHSIMRHVAEKTETPIETLYETIGWPLNKKYGHSLDAFKLSITNPDVWNDIQFPSTPVADELKSYIGKRLTPQPTKVRADVEVTCFGYEGIDAIKTALRTAEARNTAETQVKCRLVSPPLYVLTNTCLDKNAGIARLEEAIVDIRTSIEAAGGNLVVKMEPKAVTESDDAELQALMEKRERENAEVSGDESVSEAYKMLYTPVLPLTYNLSFTTRQQPYEMASTASRWWSPSARMASFTKQFTHYLFRYATWLPPFIWFNSYVAEVTLINGPSMYPFFNAGYNERLGRDWCLVWKMGVREHLRRGEIITFKSPTDPDKVVVKRVVGMEGDRIIPKPVATWGKEGPVKKMLYPVGMVVPEGHVWVEGDNADKSRDSNYYGPVSAGLVTGRVVSNSTTSSSSPPPSSSSPQSSPLEHHVIFQTLDTTPEIAPPRLQHNMKSESEDGELEGRPPYLHCMLAGGIGGTSGDMLMHSLDTVKTRQQGDPHIPPKYTSLGSSYYKIWRQEGIRRGLYGGWLPALWGSFPGTVLFFGSYEWSKRQMLDYGIQPHLTYLTAGFFGDFVASFVYVPSEVLKTRLQLQGRYNNPHFSSGYNYRGTTDALRTIVRNEGASALFYGYGATLWRDLPYSALQFMFYEQGQAWARKWRDSRDIGWQLELLTGAAAGGLAGTITCPLDVVKTRLQTQVHVAPVQPPPSIIKPPVVKEGQHATPATEAASLKLQKRLISTSSPSTHTPKPGASEGIGGWFRGVGPRAVWTSIQSGCMLFLYQNVLRQLEMYMPVERREVV</sequence>
<dbReference type="Proteomes" id="UP001303160">
    <property type="component" value="Unassembled WGS sequence"/>
</dbReference>
<dbReference type="PROSITE" id="PS50920">
    <property type="entry name" value="SOLCAR"/>
    <property type="match status" value="3"/>
</dbReference>
<feature type="active site" evidence="15">
    <location>
        <position position="380"/>
    </location>
</feature>
<dbReference type="InterPro" id="IPR024055">
    <property type="entry name" value="TIF2_asu_C"/>
</dbReference>
<keyword evidence="21" id="KW-1185">Reference proteome</keyword>
<dbReference type="Pfam" id="PF10502">
    <property type="entry name" value="Peptidase_S26"/>
    <property type="match status" value="1"/>
</dbReference>
<dbReference type="EC" id="3.4.21.-" evidence="17"/>
<evidence type="ECO:0000256" key="8">
    <source>
        <dbReference type="ARBA" id="ARBA00022792"/>
    </source>
</evidence>
<evidence type="ECO:0000256" key="17">
    <source>
        <dbReference type="RuleBase" id="RU362041"/>
    </source>
</evidence>
<keyword evidence="10" id="KW-0694">RNA-binding</keyword>
<organism evidence="20 21">
    <name type="scientific">Triangularia verruculosa</name>
    <dbReference type="NCBI Taxonomy" id="2587418"/>
    <lineage>
        <taxon>Eukaryota</taxon>
        <taxon>Fungi</taxon>
        <taxon>Dikarya</taxon>
        <taxon>Ascomycota</taxon>
        <taxon>Pezizomycotina</taxon>
        <taxon>Sordariomycetes</taxon>
        <taxon>Sordariomycetidae</taxon>
        <taxon>Sordariales</taxon>
        <taxon>Podosporaceae</taxon>
        <taxon>Triangularia</taxon>
    </lineage>
</organism>
<keyword evidence="6" id="KW-0597">Phosphoprotein</keyword>
<dbReference type="Gene3D" id="1.10.150.190">
    <property type="entry name" value="Translation initiation factor 2, subunit 1, domain 2"/>
    <property type="match status" value="1"/>
</dbReference>
<name>A0AAN6XR61_9PEZI</name>
<dbReference type="EMBL" id="MU863884">
    <property type="protein sequence ID" value="KAK4204196.1"/>
    <property type="molecule type" value="Genomic_DNA"/>
</dbReference>
<comment type="similarity">
    <text evidence="3">Belongs to the eIF-2-alpha family.</text>
</comment>
<evidence type="ECO:0000256" key="7">
    <source>
        <dbReference type="ARBA" id="ARBA00022692"/>
    </source>
</evidence>
<keyword evidence="12" id="KW-1133">Transmembrane helix</keyword>
<feature type="repeat" description="Solcar" evidence="16">
    <location>
        <begin position="557"/>
        <end position="645"/>
    </location>
</feature>
<accession>A0AAN6XR61</accession>
<dbReference type="InterPro" id="IPR036286">
    <property type="entry name" value="LexA/Signal_pep-like_sf"/>
</dbReference>
<dbReference type="FunFam" id="3.30.70.1130:FF:000001">
    <property type="entry name" value="Eukaryotic translation initiation factor 2 subunit 1"/>
    <property type="match status" value="1"/>
</dbReference>
<dbReference type="InterPro" id="IPR019758">
    <property type="entry name" value="Pept_S26A_signal_pept_1_CS"/>
</dbReference>
<keyword evidence="11" id="KW-0648">Protein biosynthesis</keyword>
<keyword evidence="7 16" id="KW-0812">Transmembrane</keyword>
<evidence type="ECO:0000256" key="11">
    <source>
        <dbReference type="ARBA" id="ARBA00022917"/>
    </source>
</evidence>
<dbReference type="GO" id="GO:0005829">
    <property type="term" value="C:cytosol"/>
    <property type="evidence" value="ECO:0007669"/>
    <property type="project" value="UniProtKB-SubCell"/>
</dbReference>
<dbReference type="InterPro" id="IPR019533">
    <property type="entry name" value="Peptidase_S26"/>
</dbReference>
<proteinExistence type="inferred from homology"/>
<dbReference type="InterPro" id="IPR000223">
    <property type="entry name" value="Pept_S26A_signal_pept_1"/>
</dbReference>
<feature type="active site" evidence="15">
    <location>
        <position position="429"/>
    </location>
</feature>
<dbReference type="CDD" id="cd04452">
    <property type="entry name" value="S1_IF2_alpha"/>
    <property type="match status" value="1"/>
</dbReference>
<dbReference type="FunFam" id="1.10.150.190:FF:000002">
    <property type="entry name" value="Translation initiation factor 2, alpha subunit"/>
    <property type="match status" value="1"/>
</dbReference>
<reference evidence="20" key="2">
    <citation type="submission" date="2023-05" db="EMBL/GenBank/DDBJ databases">
        <authorList>
            <consortium name="Lawrence Berkeley National Laboratory"/>
            <person name="Steindorff A."/>
            <person name="Hensen N."/>
            <person name="Bonometti L."/>
            <person name="Westerberg I."/>
            <person name="Brannstrom I.O."/>
            <person name="Guillou S."/>
            <person name="Cros-Aarteil S."/>
            <person name="Calhoun S."/>
            <person name="Haridas S."/>
            <person name="Kuo A."/>
            <person name="Mondo S."/>
            <person name="Pangilinan J."/>
            <person name="Riley R."/>
            <person name="Labutti K."/>
            <person name="Andreopoulos B."/>
            <person name="Lipzen A."/>
            <person name="Chen C."/>
            <person name="Yanf M."/>
            <person name="Daum C."/>
            <person name="Ng V."/>
            <person name="Clum A."/>
            <person name="Ohm R."/>
            <person name="Martin F."/>
            <person name="Silar P."/>
            <person name="Natvig D."/>
            <person name="Lalanne C."/>
            <person name="Gautier V."/>
            <person name="Ament-Velasquez S.L."/>
            <person name="Kruys A."/>
            <person name="Hutchinson M.I."/>
            <person name="Powell A.J."/>
            <person name="Barry K."/>
            <person name="Miller A.N."/>
            <person name="Grigoriev I.V."/>
            <person name="Debuchy R."/>
            <person name="Gladieux P."/>
            <person name="Thoren M.H."/>
            <person name="Johannesson H."/>
        </authorList>
    </citation>
    <scope>NUCLEOTIDE SEQUENCE</scope>
    <source>
        <strain evidence="20">CBS 315.58</strain>
    </source>
</reference>
<comment type="function">
    <text evidence="14">eIF-2 functions in the early steps of protein synthesis by forming a ternary complex with GTP and initiator tRNA. This complex binds to a 40S ribosomal subunit, followed by mRNA binding to form a 43S pre-initiation complex. Junction of the 60S ribosomal subunit to form the 80S initiation complex is preceded by hydrolysis of the GTP bound to eIF-2 and release of an eIF-2-GDP binary complex. In order for eIF-2 to recycle and catalyze another round of initiation, the GDP bound to eIF-2 must exchange with GTP by way of a reaction catalyzed by eIF2B.</text>
</comment>
<dbReference type="GO" id="GO:0005743">
    <property type="term" value="C:mitochondrial inner membrane"/>
    <property type="evidence" value="ECO:0007669"/>
    <property type="project" value="UniProtKB-SubCell"/>
</dbReference>
<dbReference type="SUPFAM" id="SSF103506">
    <property type="entry name" value="Mitochondrial carrier"/>
    <property type="match status" value="1"/>
</dbReference>
<dbReference type="AlphaFoldDB" id="A0AAN6XR61"/>
<dbReference type="GO" id="GO:0003723">
    <property type="term" value="F:RNA binding"/>
    <property type="evidence" value="ECO:0007669"/>
    <property type="project" value="UniProtKB-KW"/>
</dbReference>
<dbReference type="FunFam" id="1.50.40.10:FF:000095">
    <property type="entry name" value="Mitochondrial carrier protein"/>
    <property type="match status" value="1"/>
</dbReference>
<dbReference type="InterPro" id="IPR024054">
    <property type="entry name" value="TIF2_asu_middle_sf"/>
</dbReference>
<dbReference type="PROSITE" id="PS00761">
    <property type="entry name" value="SPASE_I_3"/>
    <property type="match status" value="1"/>
</dbReference>
<dbReference type="InterPro" id="IPR012340">
    <property type="entry name" value="NA-bd_OB-fold"/>
</dbReference>
<evidence type="ECO:0000256" key="9">
    <source>
        <dbReference type="ARBA" id="ARBA00022801"/>
    </source>
</evidence>
<dbReference type="SUPFAM" id="SSF50249">
    <property type="entry name" value="Nucleic acid-binding proteins"/>
    <property type="match status" value="1"/>
</dbReference>
<evidence type="ECO:0000256" key="2">
    <source>
        <dbReference type="ARBA" id="ARBA00004514"/>
    </source>
</evidence>
<keyword evidence="8 17" id="KW-0999">Mitochondrion inner membrane</keyword>
<evidence type="ECO:0000256" key="15">
    <source>
        <dbReference type="PIRSR" id="PIRSR600223-1"/>
    </source>
</evidence>
<gene>
    <name evidence="20" type="ORF">QBC40DRAFT_337176</name>
</gene>
<dbReference type="Gene3D" id="2.10.109.10">
    <property type="entry name" value="Umud Fragment, subunit A"/>
    <property type="match status" value="1"/>
</dbReference>
<dbReference type="SUPFAM" id="SSF116742">
    <property type="entry name" value="eIF2alpha middle domain-like"/>
    <property type="match status" value="1"/>
</dbReference>
<dbReference type="PANTHER" id="PTHR10602">
    <property type="entry name" value="EUKARYOTIC TRANSLATION INITIATION FACTOR 2 SUBUNIT 1"/>
    <property type="match status" value="1"/>
</dbReference>
<evidence type="ECO:0000256" key="18">
    <source>
        <dbReference type="SAM" id="MobiDB-lite"/>
    </source>
</evidence>
<keyword evidence="17" id="KW-0496">Mitochondrion</keyword>
<keyword evidence="17" id="KW-0645">Protease</keyword>
<protein>
    <recommendedName>
        <fullName evidence="17">Mitochondrial inner membrane protease subunit</fullName>
        <ecNumber evidence="17">3.4.21.-</ecNumber>
    </recommendedName>
</protein>
<evidence type="ECO:0000256" key="12">
    <source>
        <dbReference type="ARBA" id="ARBA00022989"/>
    </source>
</evidence>
<evidence type="ECO:0000313" key="21">
    <source>
        <dbReference type="Proteomes" id="UP001303160"/>
    </source>
</evidence>
<dbReference type="InterPro" id="IPR044126">
    <property type="entry name" value="S1_IF2_alpha"/>
</dbReference>
<feature type="repeat" description="Solcar" evidence="16">
    <location>
        <begin position="652"/>
        <end position="746"/>
    </location>
</feature>
<dbReference type="Gene3D" id="3.30.70.1130">
    <property type="entry name" value="EIF_2_alpha"/>
    <property type="match status" value="1"/>
</dbReference>
<feature type="repeat" description="Solcar" evidence="16">
    <location>
        <begin position="756"/>
        <end position="878"/>
    </location>
</feature>
<dbReference type="GO" id="GO:0033290">
    <property type="term" value="C:eukaryotic 48S preinitiation complex"/>
    <property type="evidence" value="ECO:0007669"/>
    <property type="project" value="TreeGrafter"/>
</dbReference>
<keyword evidence="5" id="KW-0396">Initiation factor</keyword>
<dbReference type="PANTHER" id="PTHR10602:SF0">
    <property type="entry name" value="EUKARYOTIC TRANSLATION INITIATION FACTOR 2 SUBUNIT 1"/>
    <property type="match status" value="1"/>
</dbReference>
<keyword evidence="9 17" id="KW-0378">Hydrolase</keyword>
<dbReference type="CDD" id="cd06530">
    <property type="entry name" value="S26_SPase_I"/>
    <property type="match status" value="1"/>
</dbReference>
<evidence type="ECO:0000256" key="14">
    <source>
        <dbReference type="ARBA" id="ARBA00060206"/>
    </source>
</evidence>
<reference evidence="20" key="1">
    <citation type="journal article" date="2023" name="Mol. Phylogenet. Evol.">
        <title>Genome-scale phylogeny and comparative genomics of the fungal order Sordariales.</title>
        <authorList>
            <person name="Hensen N."/>
            <person name="Bonometti L."/>
            <person name="Westerberg I."/>
            <person name="Brannstrom I.O."/>
            <person name="Guillou S."/>
            <person name="Cros-Aarteil S."/>
            <person name="Calhoun S."/>
            <person name="Haridas S."/>
            <person name="Kuo A."/>
            <person name="Mondo S."/>
            <person name="Pangilinan J."/>
            <person name="Riley R."/>
            <person name="LaButti K."/>
            <person name="Andreopoulos B."/>
            <person name="Lipzen A."/>
            <person name="Chen C."/>
            <person name="Yan M."/>
            <person name="Daum C."/>
            <person name="Ng V."/>
            <person name="Clum A."/>
            <person name="Steindorff A."/>
            <person name="Ohm R.A."/>
            <person name="Martin F."/>
            <person name="Silar P."/>
            <person name="Natvig D.O."/>
            <person name="Lalanne C."/>
            <person name="Gautier V."/>
            <person name="Ament-Velasquez S.L."/>
            <person name="Kruys A."/>
            <person name="Hutchinson M.I."/>
            <person name="Powell A.J."/>
            <person name="Barry K."/>
            <person name="Miller A.N."/>
            <person name="Grigoriev I.V."/>
            <person name="Debuchy R."/>
            <person name="Gladieux P."/>
            <person name="Hiltunen Thoren M."/>
            <person name="Johannesson H."/>
        </authorList>
    </citation>
    <scope>NUCLEOTIDE SEQUENCE</scope>
    <source>
        <strain evidence="20">CBS 315.58</strain>
    </source>
</reference>
<evidence type="ECO:0000256" key="3">
    <source>
        <dbReference type="ARBA" id="ARBA00007223"/>
    </source>
</evidence>
<comment type="caution">
    <text evidence="20">The sequence shown here is derived from an EMBL/GenBank/DDBJ whole genome shotgun (WGS) entry which is preliminary data.</text>
</comment>
<comment type="subcellular location">
    <subcellularLocation>
        <location evidence="2">Cytoplasm</location>
        <location evidence="2">Cytosol</location>
    </subcellularLocation>
    <subcellularLocation>
        <location evidence="1">Membrane</location>
        <topology evidence="1">Multi-pass membrane protein</topology>
    </subcellularLocation>
    <subcellularLocation>
        <location evidence="17">Mitochondrion inner membrane</location>
    </subcellularLocation>
</comment>
<dbReference type="Pfam" id="PF00153">
    <property type="entry name" value="Mito_carr"/>
    <property type="match status" value="3"/>
</dbReference>
<keyword evidence="4" id="KW-0963">Cytoplasm</keyword>
<dbReference type="GO" id="GO:0005850">
    <property type="term" value="C:eukaryotic translation initiation factor 2 complex"/>
    <property type="evidence" value="ECO:0007669"/>
    <property type="project" value="TreeGrafter"/>
</dbReference>
<feature type="domain" description="S1 motif" evidence="19">
    <location>
        <begin position="17"/>
        <end position="88"/>
    </location>
</feature>
<dbReference type="GO" id="GO:0043022">
    <property type="term" value="F:ribosome binding"/>
    <property type="evidence" value="ECO:0007669"/>
    <property type="project" value="TreeGrafter"/>
</dbReference>
<evidence type="ECO:0000256" key="13">
    <source>
        <dbReference type="ARBA" id="ARBA00023136"/>
    </source>
</evidence>
<dbReference type="InterPro" id="IPR003029">
    <property type="entry name" value="S1_domain"/>
</dbReference>
<dbReference type="SUPFAM" id="SSF110993">
    <property type="entry name" value="eIF-2-alpha, C-terminal domain"/>
    <property type="match status" value="1"/>
</dbReference>
<comment type="similarity">
    <text evidence="17">Belongs to the peptidase S26 family.</text>
</comment>
<dbReference type="GO" id="GO:0004252">
    <property type="term" value="F:serine-type endopeptidase activity"/>
    <property type="evidence" value="ECO:0007669"/>
    <property type="project" value="InterPro"/>
</dbReference>
<dbReference type="PRINTS" id="PR00727">
    <property type="entry name" value="LEADERPTASE"/>
</dbReference>
<dbReference type="InterPro" id="IPR023395">
    <property type="entry name" value="MCP_dom_sf"/>
</dbReference>
<evidence type="ECO:0000256" key="5">
    <source>
        <dbReference type="ARBA" id="ARBA00022540"/>
    </source>
</evidence>
<evidence type="ECO:0000256" key="10">
    <source>
        <dbReference type="ARBA" id="ARBA00022884"/>
    </source>
</evidence>
<evidence type="ECO:0000256" key="1">
    <source>
        <dbReference type="ARBA" id="ARBA00004141"/>
    </source>
</evidence>
<evidence type="ECO:0000256" key="6">
    <source>
        <dbReference type="ARBA" id="ARBA00022553"/>
    </source>
</evidence>
<dbReference type="SMART" id="SM00316">
    <property type="entry name" value="S1"/>
    <property type="match status" value="1"/>
</dbReference>
<evidence type="ECO:0000313" key="20">
    <source>
        <dbReference type="EMBL" id="KAK4204196.1"/>
    </source>
</evidence>
<dbReference type="Pfam" id="PF00575">
    <property type="entry name" value="S1"/>
    <property type="match status" value="1"/>
</dbReference>
<keyword evidence="13 16" id="KW-0472">Membrane</keyword>
<dbReference type="SUPFAM" id="SSF51306">
    <property type="entry name" value="LexA/Signal peptidase"/>
    <property type="match status" value="1"/>
</dbReference>
<dbReference type="GO" id="GO:0006465">
    <property type="term" value="P:signal peptide processing"/>
    <property type="evidence" value="ECO:0007669"/>
    <property type="project" value="InterPro"/>
</dbReference>
<evidence type="ECO:0000256" key="4">
    <source>
        <dbReference type="ARBA" id="ARBA00022490"/>
    </source>
</evidence>
<dbReference type="FunFam" id="2.40.50.140:FF:000015">
    <property type="entry name" value="Eukaryotic translation initiation factor 2 subunit alpha"/>
    <property type="match status" value="1"/>
</dbReference>
<dbReference type="Pfam" id="PF07541">
    <property type="entry name" value="EIF_2_alpha"/>
    <property type="match status" value="1"/>
</dbReference>
<evidence type="ECO:0000259" key="19">
    <source>
        <dbReference type="PROSITE" id="PS50126"/>
    </source>
</evidence>
<dbReference type="Gene3D" id="2.40.50.140">
    <property type="entry name" value="Nucleic acid-binding proteins"/>
    <property type="match status" value="1"/>
</dbReference>
<evidence type="ECO:0000256" key="16">
    <source>
        <dbReference type="PROSITE-ProRule" id="PRU00282"/>
    </source>
</evidence>
<feature type="region of interest" description="Disordered" evidence="18">
    <location>
        <begin position="498"/>
        <end position="519"/>
    </location>
</feature>